<dbReference type="RefSeq" id="WP_046367029.1">
    <property type="nucleotide sequence ID" value="NZ_BBWV01000001.1"/>
</dbReference>
<dbReference type="AlphaFoldDB" id="A0A0E9MVE5"/>
<dbReference type="OrthoDB" id="679711at2"/>
<dbReference type="STRING" id="1220578.FPE01S_01_01170"/>
<dbReference type="InterPro" id="IPR009057">
    <property type="entry name" value="Homeodomain-like_sf"/>
</dbReference>
<organism evidence="1 2">
    <name type="scientific">Flavihumibacter petaseus NBRC 106054</name>
    <dbReference type="NCBI Taxonomy" id="1220578"/>
    <lineage>
        <taxon>Bacteria</taxon>
        <taxon>Pseudomonadati</taxon>
        <taxon>Bacteroidota</taxon>
        <taxon>Chitinophagia</taxon>
        <taxon>Chitinophagales</taxon>
        <taxon>Chitinophagaceae</taxon>
        <taxon>Flavihumibacter</taxon>
    </lineage>
</organism>
<protein>
    <submittedName>
        <fullName evidence="1">Putative transposase</fullName>
    </submittedName>
</protein>
<dbReference type="Pfam" id="PF01527">
    <property type="entry name" value="HTH_Tnp_1"/>
    <property type="match status" value="1"/>
</dbReference>
<accession>A0A0E9MVE5</accession>
<dbReference type="GO" id="GO:0004803">
    <property type="term" value="F:transposase activity"/>
    <property type="evidence" value="ECO:0007669"/>
    <property type="project" value="InterPro"/>
</dbReference>
<keyword evidence="2" id="KW-1185">Reference proteome</keyword>
<gene>
    <name evidence="1" type="ORF">FPE01S_01_01170</name>
</gene>
<name>A0A0E9MVE5_9BACT</name>
<dbReference type="GO" id="GO:0006313">
    <property type="term" value="P:DNA transposition"/>
    <property type="evidence" value="ECO:0007669"/>
    <property type="project" value="InterPro"/>
</dbReference>
<dbReference type="SUPFAM" id="SSF46689">
    <property type="entry name" value="Homeodomain-like"/>
    <property type="match status" value="1"/>
</dbReference>
<reference evidence="1 2" key="1">
    <citation type="submission" date="2015-04" db="EMBL/GenBank/DDBJ databases">
        <title>Whole genome shotgun sequence of Flavihumibacter petaseus NBRC 106054.</title>
        <authorList>
            <person name="Miyazawa S."/>
            <person name="Hosoyama A."/>
            <person name="Hashimoto M."/>
            <person name="Noguchi M."/>
            <person name="Tsuchikane K."/>
            <person name="Ohji S."/>
            <person name="Yamazoe A."/>
            <person name="Ichikawa N."/>
            <person name="Kimura A."/>
            <person name="Fujita N."/>
        </authorList>
    </citation>
    <scope>NUCLEOTIDE SEQUENCE [LARGE SCALE GENOMIC DNA]</scope>
    <source>
        <strain evidence="1 2">NBRC 106054</strain>
    </source>
</reference>
<sequence>MSKQRRSFRLEDKLKILREADEIGIKKTLQRHNLSYSVLFRWREKLEVLNKLAIDQVNHPSQQELKLLIEENTRLKKIIAEQALLLEINKEYMRSHPHPKS</sequence>
<dbReference type="InterPro" id="IPR002514">
    <property type="entry name" value="Transposase_8"/>
</dbReference>
<dbReference type="Proteomes" id="UP000033121">
    <property type="component" value="Unassembled WGS sequence"/>
</dbReference>
<proteinExistence type="predicted"/>
<dbReference type="GO" id="GO:0003677">
    <property type="term" value="F:DNA binding"/>
    <property type="evidence" value="ECO:0007669"/>
    <property type="project" value="InterPro"/>
</dbReference>
<dbReference type="EMBL" id="BBWV01000001">
    <property type="protein sequence ID" value="GAO41105.1"/>
    <property type="molecule type" value="Genomic_DNA"/>
</dbReference>
<comment type="caution">
    <text evidence="1">The sequence shown here is derived from an EMBL/GenBank/DDBJ whole genome shotgun (WGS) entry which is preliminary data.</text>
</comment>
<evidence type="ECO:0000313" key="1">
    <source>
        <dbReference type="EMBL" id="GAO41105.1"/>
    </source>
</evidence>
<evidence type="ECO:0000313" key="2">
    <source>
        <dbReference type="Proteomes" id="UP000033121"/>
    </source>
</evidence>